<evidence type="ECO:0000256" key="5">
    <source>
        <dbReference type="ARBA" id="ARBA00022989"/>
    </source>
</evidence>
<dbReference type="PROSITE" id="PS51257">
    <property type="entry name" value="PROKAR_LIPOPROTEIN"/>
    <property type="match status" value="1"/>
</dbReference>
<dbReference type="SMART" id="SM00730">
    <property type="entry name" value="PSN"/>
    <property type="match status" value="1"/>
</dbReference>
<feature type="transmembrane region" description="Helical" evidence="7">
    <location>
        <begin position="49"/>
        <end position="72"/>
    </location>
</feature>
<dbReference type="EMBL" id="JAPFFF010000019">
    <property type="protein sequence ID" value="KAK8857846.1"/>
    <property type="molecule type" value="Genomic_DNA"/>
</dbReference>
<dbReference type="Pfam" id="PF04258">
    <property type="entry name" value="Peptidase_A22B"/>
    <property type="match status" value="1"/>
</dbReference>
<gene>
    <name evidence="8" type="ORF">M9Y10_012941</name>
</gene>
<evidence type="ECO:0000256" key="4">
    <source>
        <dbReference type="ARBA" id="ARBA00022801"/>
    </source>
</evidence>
<evidence type="ECO:0000256" key="2">
    <source>
        <dbReference type="ARBA" id="ARBA00006859"/>
    </source>
</evidence>
<evidence type="ECO:0000256" key="6">
    <source>
        <dbReference type="ARBA" id="ARBA00023136"/>
    </source>
</evidence>
<evidence type="ECO:0000256" key="3">
    <source>
        <dbReference type="ARBA" id="ARBA00022692"/>
    </source>
</evidence>
<dbReference type="InterPro" id="IPR007369">
    <property type="entry name" value="Peptidase_A22B_SPP"/>
</dbReference>
<feature type="transmembrane region" description="Helical" evidence="7">
    <location>
        <begin position="213"/>
        <end position="232"/>
    </location>
</feature>
<dbReference type="Proteomes" id="UP001470230">
    <property type="component" value="Unassembled WGS sequence"/>
</dbReference>
<comment type="similarity">
    <text evidence="2">Belongs to the peptidase A22B family.</text>
</comment>
<evidence type="ECO:0000256" key="1">
    <source>
        <dbReference type="ARBA" id="ARBA00004127"/>
    </source>
</evidence>
<protein>
    <recommendedName>
        <fullName evidence="10">Presenilin</fullName>
    </recommendedName>
</protein>
<feature type="transmembrane region" description="Helical" evidence="7">
    <location>
        <begin position="78"/>
        <end position="100"/>
    </location>
</feature>
<feature type="transmembrane region" description="Helical" evidence="7">
    <location>
        <begin position="270"/>
        <end position="296"/>
    </location>
</feature>
<dbReference type="PANTHER" id="PTHR12174">
    <property type="entry name" value="SIGNAL PEPTIDE PEPTIDASE"/>
    <property type="match status" value="1"/>
</dbReference>
<keyword evidence="9" id="KW-1185">Reference proteome</keyword>
<reference evidence="8 9" key="1">
    <citation type="submission" date="2024-04" db="EMBL/GenBank/DDBJ databases">
        <title>Tritrichomonas musculus Genome.</title>
        <authorList>
            <person name="Alves-Ferreira E."/>
            <person name="Grigg M."/>
            <person name="Lorenzi H."/>
            <person name="Galac M."/>
        </authorList>
    </citation>
    <scope>NUCLEOTIDE SEQUENCE [LARGE SCALE GENOMIC DNA]</scope>
    <source>
        <strain evidence="8 9">EAF2021</strain>
    </source>
</reference>
<feature type="transmembrane region" description="Helical" evidence="7">
    <location>
        <begin position="6"/>
        <end position="28"/>
    </location>
</feature>
<keyword evidence="4" id="KW-0378">Hydrolase</keyword>
<evidence type="ECO:0000313" key="9">
    <source>
        <dbReference type="Proteomes" id="UP001470230"/>
    </source>
</evidence>
<comment type="caution">
    <text evidence="8">The sequence shown here is derived from an EMBL/GenBank/DDBJ whole genome shotgun (WGS) entry which is preliminary data.</text>
</comment>
<dbReference type="InterPro" id="IPR006639">
    <property type="entry name" value="Preselin/SPP"/>
</dbReference>
<comment type="subcellular location">
    <subcellularLocation>
        <location evidence="1">Endomembrane system</location>
        <topology evidence="1">Multi-pass membrane protein</topology>
    </subcellularLocation>
</comment>
<organism evidence="8 9">
    <name type="scientific">Tritrichomonas musculus</name>
    <dbReference type="NCBI Taxonomy" id="1915356"/>
    <lineage>
        <taxon>Eukaryota</taxon>
        <taxon>Metamonada</taxon>
        <taxon>Parabasalia</taxon>
        <taxon>Tritrichomonadida</taxon>
        <taxon>Tritrichomonadidae</taxon>
        <taxon>Tritrichomonas</taxon>
    </lineage>
</organism>
<dbReference type="PANTHER" id="PTHR12174:SF22">
    <property type="entry name" value="SIGNAL PEPTIDE PEPTIDASE-LIKE 3"/>
    <property type="match status" value="1"/>
</dbReference>
<sequence length="332" mass="37844">MEFRELTLFAMAIGTILYSCGTSIHVIFPYNEVYRPDFLKAPVEEQQEINVMTFIFMLIMGSISLLLIFYLLSTIINILKFMILIGGVSSVSFVIWDWIFYVFKSKYSAYIAYGYSILIILIWYQTENFIITNFLVFCFVVCGISMVKIRSLKVILFVTIGFLLYDVWWVFISPLFFGKSVMEVAAKAASTKIPAAMTAPSTPSPANQFYEGASLLGAGDIMLPGIVLDFFIRFDCSYQTNLFEFSFVGYIFGLFLAWVMVFVMRKGQPALLWIFPSILIPTLIRAKVTNVLGILWREGTSKYDKTSEPRSNNPESINDETLNIDVDFEEAI</sequence>
<feature type="transmembrane region" description="Helical" evidence="7">
    <location>
        <begin position="244"/>
        <end position="264"/>
    </location>
</feature>
<accession>A0ABR2I5V3</accession>
<feature type="transmembrane region" description="Helical" evidence="7">
    <location>
        <begin position="130"/>
        <end position="147"/>
    </location>
</feature>
<evidence type="ECO:0000313" key="8">
    <source>
        <dbReference type="EMBL" id="KAK8857846.1"/>
    </source>
</evidence>
<keyword evidence="5 7" id="KW-1133">Transmembrane helix</keyword>
<evidence type="ECO:0008006" key="10">
    <source>
        <dbReference type="Google" id="ProtNLM"/>
    </source>
</evidence>
<evidence type="ECO:0000256" key="7">
    <source>
        <dbReference type="SAM" id="Phobius"/>
    </source>
</evidence>
<name>A0ABR2I5V3_9EUKA</name>
<feature type="transmembrane region" description="Helical" evidence="7">
    <location>
        <begin position="154"/>
        <end position="177"/>
    </location>
</feature>
<keyword evidence="6 7" id="KW-0472">Membrane</keyword>
<keyword evidence="3 7" id="KW-0812">Transmembrane</keyword>
<proteinExistence type="inferred from homology"/>